<dbReference type="EC" id="2.3.-.-" evidence="3"/>
<feature type="transmembrane region" description="Helical" evidence="1">
    <location>
        <begin position="21"/>
        <end position="37"/>
    </location>
</feature>
<keyword evidence="3" id="KW-0808">Transferase</keyword>
<reference evidence="3" key="1">
    <citation type="submission" date="2023-07" db="EMBL/GenBank/DDBJ databases">
        <title>Two novel species in the genus Flavivirga.</title>
        <authorList>
            <person name="Kwon K."/>
        </authorList>
    </citation>
    <scope>NUCLEOTIDE SEQUENCE</scope>
    <source>
        <strain evidence="3">KCTC 52353</strain>
    </source>
</reference>
<keyword evidence="1" id="KW-0472">Membrane</keyword>
<feature type="domain" description="Acyltransferase 3" evidence="2">
    <location>
        <begin position="15"/>
        <end position="359"/>
    </location>
</feature>
<feature type="transmembrane region" description="Helical" evidence="1">
    <location>
        <begin position="244"/>
        <end position="266"/>
    </location>
</feature>
<name>A0ABT8WBM1_9FLAO</name>
<feature type="transmembrane region" description="Helical" evidence="1">
    <location>
        <begin position="43"/>
        <end position="72"/>
    </location>
</feature>
<evidence type="ECO:0000256" key="1">
    <source>
        <dbReference type="SAM" id="Phobius"/>
    </source>
</evidence>
<feature type="transmembrane region" description="Helical" evidence="1">
    <location>
        <begin position="314"/>
        <end position="332"/>
    </location>
</feature>
<organism evidence="3 4">
    <name type="scientific">Flavivirga aquimarina</name>
    <dbReference type="NCBI Taxonomy" id="2027862"/>
    <lineage>
        <taxon>Bacteria</taxon>
        <taxon>Pseudomonadati</taxon>
        <taxon>Bacteroidota</taxon>
        <taxon>Flavobacteriia</taxon>
        <taxon>Flavobacteriales</taxon>
        <taxon>Flavobacteriaceae</taxon>
        <taxon>Flavivirga</taxon>
    </lineage>
</organism>
<dbReference type="RefSeq" id="WP_303278126.1">
    <property type="nucleotide sequence ID" value="NZ_JAUOEK010000120.1"/>
</dbReference>
<keyword evidence="1" id="KW-1133">Transmembrane helix</keyword>
<feature type="transmembrane region" description="Helical" evidence="1">
    <location>
        <begin position="344"/>
        <end position="364"/>
    </location>
</feature>
<sequence length="387" mass="45853">MNSSMYVNSKHRIFGLDIIRALAILLVLCSHSTLLLFPNKHNIYLTIVQFFGTVGVDLFFVLSGYLIGGILLKQINEGNVKINDFLYFWVRRWFRTLPNYFLILILNILLFYFLHEKIIENVGYFFVFLQNFSSPHPDFFTESWSLSIEEYAYIVGPLILFVLLSLFKNGAKKQLYLAMSLVVIIVITFLRIDYHTSHDIISHHDWSQHIRKVVVYRMDSIYYGFLAAYIAQSYNLIWNRYKKWFLIMGVLLFLVLHCCIFLFNMQPENHQLFFNIFYLPLLSISLLLFFPFFSNWKKGGLFKHTITKISVLSYALYLINYSLVLLTIQNFINVEDASLTVNFLILLLYWFSSFGLSHLLFKYFEIPMTNLRDSNFIKKDLFKKNTY</sequence>
<evidence type="ECO:0000313" key="3">
    <source>
        <dbReference type="EMBL" id="MDO5970436.1"/>
    </source>
</evidence>
<feature type="transmembrane region" description="Helical" evidence="1">
    <location>
        <begin position="220"/>
        <end position="237"/>
    </location>
</feature>
<dbReference type="InterPro" id="IPR002656">
    <property type="entry name" value="Acyl_transf_3_dom"/>
</dbReference>
<keyword evidence="4" id="KW-1185">Reference proteome</keyword>
<proteinExistence type="predicted"/>
<keyword evidence="1" id="KW-0812">Transmembrane</keyword>
<dbReference type="EMBL" id="JAUOEK010000120">
    <property type="protein sequence ID" value="MDO5970436.1"/>
    <property type="molecule type" value="Genomic_DNA"/>
</dbReference>
<accession>A0ABT8WBM1</accession>
<evidence type="ECO:0000259" key="2">
    <source>
        <dbReference type="Pfam" id="PF01757"/>
    </source>
</evidence>
<dbReference type="Pfam" id="PF01757">
    <property type="entry name" value="Acyl_transf_3"/>
    <property type="match status" value="1"/>
</dbReference>
<dbReference type="PANTHER" id="PTHR23028:SF53">
    <property type="entry name" value="ACYL_TRANSF_3 DOMAIN-CONTAINING PROTEIN"/>
    <property type="match status" value="1"/>
</dbReference>
<protein>
    <submittedName>
        <fullName evidence="3">Acyltransferase</fullName>
        <ecNumber evidence="3">2.3.-.-</ecNumber>
    </submittedName>
</protein>
<evidence type="ECO:0000313" key="4">
    <source>
        <dbReference type="Proteomes" id="UP001176883"/>
    </source>
</evidence>
<dbReference type="GO" id="GO:0016746">
    <property type="term" value="F:acyltransferase activity"/>
    <property type="evidence" value="ECO:0007669"/>
    <property type="project" value="UniProtKB-KW"/>
</dbReference>
<feature type="transmembrane region" description="Helical" evidence="1">
    <location>
        <begin position="174"/>
        <end position="192"/>
    </location>
</feature>
<feature type="transmembrane region" description="Helical" evidence="1">
    <location>
        <begin position="151"/>
        <end position="167"/>
    </location>
</feature>
<feature type="transmembrane region" description="Helical" evidence="1">
    <location>
        <begin position="93"/>
        <end position="114"/>
    </location>
</feature>
<comment type="caution">
    <text evidence="3">The sequence shown here is derived from an EMBL/GenBank/DDBJ whole genome shotgun (WGS) entry which is preliminary data.</text>
</comment>
<dbReference type="Proteomes" id="UP001176883">
    <property type="component" value="Unassembled WGS sequence"/>
</dbReference>
<keyword evidence="3" id="KW-0012">Acyltransferase</keyword>
<feature type="transmembrane region" description="Helical" evidence="1">
    <location>
        <begin position="272"/>
        <end position="293"/>
    </location>
</feature>
<dbReference type="InterPro" id="IPR050879">
    <property type="entry name" value="Acyltransferase_3"/>
</dbReference>
<gene>
    <name evidence="3" type="ORF">Q4Q35_11530</name>
</gene>
<dbReference type="PANTHER" id="PTHR23028">
    <property type="entry name" value="ACETYLTRANSFERASE"/>
    <property type="match status" value="1"/>
</dbReference>